<evidence type="ECO:0000256" key="2">
    <source>
        <dbReference type="ARBA" id="ARBA00023015"/>
    </source>
</evidence>
<dbReference type="Gene3D" id="1.10.10.10">
    <property type="entry name" value="Winged helix-like DNA-binding domain superfamily/Winged helix DNA-binding domain"/>
    <property type="match status" value="1"/>
</dbReference>
<accession>A0A7T3RDP2</accession>
<dbReference type="AlphaFoldDB" id="A0A7T3RDP2"/>
<dbReference type="InterPro" id="IPR036390">
    <property type="entry name" value="WH_DNA-bd_sf"/>
</dbReference>
<dbReference type="Pfam" id="PF00126">
    <property type="entry name" value="HTH_1"/>
    <property type="match status" value="1"/>
</dbReference>
<organism evidence="6 7">
    <name type="scientific">Treponema peruense</name>
    <dbReference type="NCBI Taxonomy" id="2787628"/>
    <lineage>
        <taxon>Bacteria</taxon>
        <taxon>Pseudomonadati</taxon>
        <taxon>Spirochaetota</taxon>
        <taxon>Spirochaetia</taxon>
        <taxon>Spirochaetales</taxon>
        <taxon>Treponemataceae</taxon>
        <taxon>Treponema</taxon>
    </lineage>
</organism>
<dbReference type="PRINTS" id="PR00039">
    <property type="entry name" value="HTHLYSR"/>
</dbReference>
<evidence type="ECO:0000313" key="7">
    <source>
        <dbReference type="Proteomes" id="UP000595224"/>
    </source>
</evidence>
<dbReference type="FunFam" id="1.10.10.10:FF:000001">
    <property type="entry name" value="LysR family transcriptional regulator"/>
    <property type="match status" value="1"/>
</dbReference>
<dbReference type="InterPro" id="IPR036388">
    <property type="entry name" value="WH-like_DNA-bd_sf"/>
</dbReference>
<dbReference type="Gene3D" id="3.40.190.290">
    <property type="match status" value="1"/>
</dbReference>
<dbReference type="Proteomes" id="UP000595224">
    <property type="component" value="Chromosome"/>
</dbReference>
<evidence type="ECO:0000256" key="3">
    <source>
        <dbReference type="ARBA" id="ARBA00023125"/>
    </source>
</evidence>
<reference evidence="6 7" key="1">
    <citation type="submission" date="2020-11" db="EMBL/GenBank/DDBJ databases">
        <title>Treponema Peruensis nv. sp., first commensal Treponema isolated from human feces.</title>
        <authorList>
            <person name="Belkhou C."/>
            <person name="Raes J."/>
        </authorList>
    </citation>
    <scope>NUCLEOTIDE SEQUENCE [LARGE SCALE GENOMIC DNA]</scope>
    <source>
        <strain evidence="6 7">RCC2812</strain>
    </source>
</reference>
<dbReference type="GO" id="GO:0003677">
    <property type="term" value="F:DNA binding"/>
    <property type="evidence" value="ECO:0007669"/>
    <property type="project" value="UniProtKB-KW"/>
</dbReference>
<dbReference type="CDD" id="cd05466">
    <property type="entry name" value="PBP2_LTTR_substrate"/>
    <property type="match status" value="1"/>
</dbReference>
<dbReference type="EMBL" id="CP064936">
    <property type="protein sequence ID" value="QQA01234.1"/>
    <property type="molecule type" value="Genomic_DNA"/>
</dbReference>
<feature type="domain" description="HTH lysR-type" evidence="5">
    <location>
        <begin position="1"/>
        <end position="58"/>
    </location>
</feature>
<keyword evidence="7" id="KW-1185">Reference proteome</keyword>
<protein>
    <submittedName>
        <fullName evidence="6">LysR family transcriptional regulator</fullName>
    </submittedName>
</protein>
<keyword evidence="4" id="KW-0804">Transcription</keyword>
<evidence type="ECO:0000259" key="5">
    <source>
        <dbReference type="PROSITE" id="PS50931"/>
    </source>
</evidence>
<dbReference type="RefSeq" id="WP_198442823.1">
    <property type="nucleotide sequence ID" value="NZ_CBCSHE010000019.1"/>
</dbReference>
<evidence type="ECO:0000256" key="4">
    <source>
        <dbReference type="ARBA" id="ARBA00023163"/>
    </source>
</evidence>
<dbReference type="GO" id="GO:0003700">
    <property type="term" value="F:DNA-binding transcription factor activity"/>
    <property type="evidence" value="ECO:0007669"/>
    <property type="project" value="InterPro"/>
</dbReference>
<proteinExistence type="inferred from homology"/>
<keyword evidence="3" id="KW-0238">DNA-binding</keyword>
<dbReference type="SUPFAM" id="SSF46785">
    <property type="entry name" value="Winged helix' DNA-binding domain"/>
    <property type="match status" value="1"/>
</dbReference>
<dbReference type="InterPro" id="IPR000847">
    <property type="entry name" value="LysR_HTH_N"/>
</dbReference>
<evidence type="ECO:0000313" key="6">
    <source>
        <dbReference type="EMBL" id="QQA01234.1"/>
    </source>
</evidence>
<dbReference type="PROSITE" id="PS50931">
    <property type="entry name" value="HTH_LYSR"/>
    <property type="match status" value="1"/>
</dbReference>
<sequence>MTLQQLKYVIGVSEIGSLNKAAEILYVSQPSLTTAIKDIENEFNVKLFNRSSKGISLTNEGKEFVQHARQIYAQYESLLDDFDPSKKRKEKFAVSCQHFSFCVKSFINLVNKYKKNNSSAEYEFAISETRTLTVIEDVANMRSEIGILNLSNFNRSHILKVLKSNELEFNSLVFCKTYVYLWKKHPLAKKEFITFDELKEYPVLMFDQNAMSSLYFTEEIFADREFPKVIKTTDRATNLNLMVGVNAYCLCSGIISNELNGNDFVAVPFMDSENSDKAMEIGYITKKNVVLSKAANDYLEELKKYLAR</sequence>
<gene>
    <name evidence="6" type="ORF">IWA51_01015</name>
</gene>
<keyword evidence="2" id="KW-0805">Transcription regulation</keyword>
<dbReference type="PANTHER" id="PTHR30346:SF0">
    <property type="entry name" value="HCA OPERON TRANSCRIPTIONAL ACTIVATOR HCAR"/>
    <property type="match status" value="1"/>
</dbReference>
<evidence type="ECO:0000256" key="1">
    <source>
        <dbReference type="ARBA" id="ARBA00009437"/>
    </source>
</evidence>
<dbReference type="GO" id="GO:0032993">
    <property type="term" value="C:protein-DNA complex"/>
    <property type="evidence" value="ECO:0007669"/>
    <property type="project" value="TreeGrafter"/>
</dbReference>
<comment type="similarity">
    <text evidence="1">Belongs to the LysR transcriptional regulatory family.</text>
</comment>
<dbReference type="PANTHER" id="PTHR30346">
    <property type="entry name" value="TRANSCRIPTIONAL DUAL REGULATOR HCAR-RELATED"/>
    <property type="match status" value="1"/>
</dbReference>
<dbReference type="KEGG" id="tper:IWA51_01015"/>
<dbReference type="SUPFAM" id="SSF53850">
    <property type="entry name" value="Periplasmic binding protein-like II"/>
    <property type="match status" value="1"/>
</dbReference>
<name>A0A7T3RDP2_9SPIR</name>